<protein>
    <recommendedName>
        <fullName evidence="2">Guanylate cyclase domain-containing protein</fullName>
    </recommendedName>
</protein>
<sequence>MENHKGFIVLVDISGYTNFVSGHNIDSSKDKKLSQGQAHAEHIISDLLEKVIDELDGVLTINKLQGDAALFYAIPDDPNELSEVIIQKLQTSFK</sequence>
<gene>
    <name evidence="1" type="ORF">METZ01_LOCUS400596</name>
</gene>
<dbReference type="InterPro" id="IPR020503">
    <property type="entry name" value="Uncharacterised_Rv2561"/>
</dbReference>
<organism evidence="1">
    <name type="scientific">marine metagenome</name>
    <dbReference type="NCBI Taxonomy" id="408172"/>
    <lineage>
        <taxon>unclassified sequences</taxon>
        <taxon>metagenomes</taxon>
        <taxon>ecological metagenomes</taxon>
    </lineage>
</organism>
<dbReference type="AlphaFoldDB" id="A0A382VMJ7"/>
<dbReference type="EMBL" id="UINC01153171">
    <property type="protein sequence ID" value="SVD47742.1"/>
    <property type="molecule type" value="Genomic_DNA"/>
</dbReference>
<name>A0A382VMJ7_9ZZZZ</name>
<accession>A0A382VMJ7</accession>
<dbReference type="Pfam" id="PF10851">
    <property type="entry name" value="DUF2652"/>
    <property type="match status" value="1"/>
</dbReference>
<proteinExistence type="predicted"/>
<evidence type="ECO:0000313" key="1">
    <source>
        <dbReference type="EMBL" id="SVD47742.1"/>
    </source>
</evidence>
<reference evidence="1" key="1">
    <citation type="submission" date="2018-05" db="EMBL/GenBank/DDBJ databases">
        <authorList>
            <person name="Lanie J.A."/>
            <person name="Ng W.-L."/>
            <person name="Kazmierczak K.M."/>
            <person name="Andrzejewski T.M."/>
            <person name="Davidsen T.M."/>
            <person name="Wayne K.J."/>
            <person name="Tettelin H."/>
            <person name="Glass J.I."/>
            <person name="Rusch D."/>
            <person name="Podicherti R."/>
            <person name="Tsui H.-C.T."/>
            <person name="Winkler M.E."/>
        </authorList>
    </citation>
    <scope>NUCLEOTIDE SEQUENCE</scope>
</reference>
<evidence type="ECO:0008006" key="2">
    <source>
        <dbReference type="Google" id="ProtNLM"/>
    </source>
</evidence>
<feature type="non-terminal residue" evidence="1">
    <location>
        <position position="94"/>
    </location>
</feature>